<name>G9WJ82_9LACO</name>
<dbReference type="SMART" id="SM00014">
    <property type="entry name" value="acidPPc"/>
    <property type="match status" value="1"/>
</dbReference>
<feature type="transmembrane region" description="Helical" evidence="1">
    <location>
        <begin position="12"/>
        <end position="32"/>
    </location>
</feature>
<dbReference type="EMBL" id="AFVZ01000001">
    <property type="protein sequence ID" value="EHN58688.1"/>
    <property type="molecule type" value="Genomic_DNA"/>
</dbReference>
<keyword evidence="4" id="KW-1185">Reference proteome</keyword>
<dbReference type="HOGENOM" id="CLU_072573_3_3_9"/>
<feature type="transmembrane region" description="Helical" evidence="1">
    <location>
        <begin position="135"/>
        <end position="155"/>
    </location>
</feature>
<dbReference type="InterPro" id="IPR036938">
    <property type="entry name" value="PAP2/HPO_sf"/>
</dbReference>
<keyword evidence="1" id="KW-1133">Transmembrane helix</keyword>
<dbReference type="SUPFAM" id="SSF48317">
    <property type="entry name" value="Acid phosphatase/Vanadium-dependent haloperoxidase"/>
    <property type="match status" value="1"/>
</dbReference>
<feature type="domain" description="Phosphatidic acid phosphatase type 2/haloperoxidase" evidence="2">
    <location>
        <begin position="95"/>
        <end position="204"/>
    </location>
</feature>
<sequence>MANNNLKFKNNRWLNLFGTVSLAVFFLLAIAVKLHSSELSRLDRAISLFFYERRSRNLIFAFQFISDIGRPTITAAIIILLALVFYGNHRRILAFWLVLSTVLGNLFWQLLKIYFMRPRPLMTTMHHSFAFPSGHAASVVIFAFLIISLLPLLNVSKKIKKVMTVILLLFVLTVCFSRIYLEAHYLSDVVSGAALAFSWIIFMRHIYNKFAEKLLLAKMFR</sequence>
<evidence type="ECO:0000313" key="3">
    <source>
        <dbReference type="EMBL" id="EHN58688.1"/>
    </source>
</evidence>
<feature type="transmembrane region" description="Helical" evidence="1">
    <location>
        <begin position="162"/>
        <end position="179"/>
    </location>
</feature>
<keyword evidence="1" id="KW-0812">Transmembrane</keyword>
<feature type="transmembrane region" description="Helical" evidence="1">
    <location>
        <begin position="185"/>
        <end position="203"/>
    </location>
</feature>
<evidence type="ECO:0000313" key="4">
    <source>
        <dbReference type="Proteomes" id="UP000004959"/>
    </source>
</evidence>
<dbReference type="OrthoDB" id="9789113at2"/>
<dbReference type="PANTHER" id="PTHR14969:SF13">
    <property type="entry name" value="AT30094P"/>
    <property type="match status" value="1"/>
</dbReference>
<feature type="transmembrane region" description="Helical" evidence="1">
    <location>
        <begin position="93"/>
        <end position="115"/>
    </location>
</feature>
<dbReference type="eggNOG" id="COG0671">
    <property type="taxonomic scope" value="Bacteria"/>
</dbReference>
<protein>
    <recommendedName>
        <fullName evidence="2">Phosphatidic acid phosphatase type 2/haloperoxidase domain-containing protein</fullName>
    </recommendedName>
</protein>
<evidence type="ECO:0000256" key="1">
    <source>
        <dbReference type="SAM" id="Phobius"/>
    </source>
</evidence>
<dbReference type="PANTHER" id="PTHR14969">
    <property type="entry name" value="SPHINGOSINE-1-PHOSPHATE PHOSPHOHYDROLASE"/>
    <property type="match status" value="1"/>
</dbReference>
<reference evidence="3 4" key="1">
    <citation type="journal article" date="2012" name="PLoS ONE">
        <title>Functional divergence in the genus oenococcus as predicted by genome sequencing of the newly-described species, Oenococcus kitaharae.</title>
        <authorList>
            <person name="Borneman A.R."/>
            <person name="McCarthy J.M."/>
            <person name="Chambers P.J."/>
            <person name="Bartowsky E.J."/>
        </authorList>
    </citation>
    <scope>NUCLEOTIDE SEQUENCE [LARGE SCALE GENOMIC DNA]</scope>
    <source>
        <strain evidence="4">DSM17330</strain>
    </source>
</reference>
<evidence type="ECO:0000259" key="2">
    <source>
        <dbReference type="SMART" id="SM00014"/>
    </source>
</evidence>
<accession>G9WJ82</accession>
<dbReference type="AlphaFoldDB" id="G9WJ82"/>
<dbReference type="Gene3D" id="1.20.144.10">
    <property type="entry name" value="Phosphatidic acid phosphatase type 2/haloperoxidase"/>
    <property type="match status" value="2"/>
</dbReference>
<keyword evidence="1" id="KW-0472">Membrane</keyword>
<dbReference type="InterPro" id="IPR000326">
    <property type="entry name" value="PAP2/HPO"/>
</dbReference>
<dbReference type="Proteomes" id="UP000004959">
    <property type="component" value="Chromosome"/>
</dbReference>
<feature type="transmembrane region" description="Helical" evidence="1">
    <location>
        <begin position="68"/>
        <end position="86"/>
    </location>
</feature>
<dbReference type="PATRIC" id="fig|1045004.4.peg.575"/>
<comment type="caution">
    <text evidence="3">The sequence shown here is derived from an EMBL/GenBank/DDBJ whole genome shotgun (WGS) entry which is preliminary data.</text>
</comment>
<dbReference type="GO" id="GO:0042392">
    <property type="term" value="F:sphingosine-1-phosphate phosphatase activity"/>
    <property type="evidence" value="ECO:0007669"/>
    <property type="project" value="TreeGrafter"/>
</dbReference>
<gene>
    <name evidence="3" type="ORF">OKIT_0575</name>
</gene>
<proteinExistence type="predicted"/>
<organism evidence="3 4">
    <name type="scientific">Oenococcus kitaharae DSM 17330</name>
    <dbReference type="NCBI Taxonomy" id="1045004"/>
    <lineage>
        <taxon>Bacteria</taxon>
        <taxon>Bacillati</taxon>
        <taxon>Bacillota</taxon>
        <taxon>Bacilli</taxon>
        <taxon>Lactobacillales</taxon>
        <taxon>Lactobacillaceae</taxon>
        <taxon>Oenococcus</taxon>
    </lineage>
</organism>
<dbReference type="CDD" id="cd03392">
    <property type="entry name" value="PAP2_like_2"/>
    <property type="match status" value="1"/>
</dbReference>
<dbReference type="Pfam" id="PF01569">
    <property type="entry name" value="PAP2"/>
    <property type="match status" value="1"/>
</dbReference>